<evidence type="ECO:0000256" key="1">
    <source>
        <dbReference type="SAM" id="Phobius"/>
    </source>
</evidence>
<keyword evidence="1" id="KW-0472">Membrane</keyword>
<feature type="non-terminal residue" evidence="2">
    <location>
        <position position="1"/>
    </location>
</feature>
<name>A0ABY6LS90_9ARAC</name>
<reference evidence="2 3" key="1">
    <citation type="submission" date="2022-01" db="EMBL/GenBank/DDBJ databases">
        <title>A chromosomal length assembly of Cordylochernes scorpioides.</title>
        <authorList>
            <person name="Zeh D."/>
            <person name="Zeh J."/>
        </authorList>
    </citation>
    <scope>NUCLEOTIDE SEQUENCE [LARGE SCALE GENOMIC DNA]</scope>
    <source>
        <strain evidence="2">IN4F17</strain>
        <tissue evidence="2">Whole Body</tissue>
    </source>
</reference>
<sequence length="90" mass="10492">MDTFINLQSHSCHLSFLIVFKFIPSYALFLLSYLHIILGVSGVVGTFKEVNRFQFGWRPEEVWQEDTVKLCHNYLDKARHIQEAASFLSL</sequence>
<proteinExistence type="predicted"/>
<evidence type="ECO:0000313" key="3">
    <source>
        <dbReference type="Proteomes" id="UP001235939"/>
    </source>
</evidence>
<organism evidence="2 3">
    <name type="scientific">Cordylochernes scorpioides</name>
    <dbReference type="NCBI Taxonomy" id="51811"/>
    <lineage>
        <taxon>Eukaryota</taxon>
        <taxon>Metazoa</taxon>
        <taxon>Ecdysozoa</taxon>
        <taxon>Arthropoda</taxon>
        <taxon>Chelicerata</taxon>
        <taxon>Arachnida</taxon>
        <taxon>Pseudoscorpiones</taxon>
        <taxon>Cheliferoidea</taxon>
        <taxon>Chernetidae</taxon>
        <taxon>Cordylochernes</taxon>
    </lineage>
</organism>
<feature type="transmembrane region" description="Helical" evidence="1">
    <location>
        <begin position="26"/>
        <end position="47"/>
    </location>
</feature>
<keyword evidence="3" id="KW-1185">Reference proteome</keyword>
<keyword evidence="1" id="KW-0812">Transmembrane</keyword>
<dbReference type="EMBL" id="CP092883">
    <property type="protein sequence ID" value="UYV82380.1"/>
    <property type="molecule type" value="Genomic_DNA"/>
</dbReference>
<dbReference type="Proteomes" id="UP001235939">
    <property type="component" value="Chromosome 21"/>
</dbReference>
<keyword evidence="1" id="KW-1133">Transmembrane helix</keyword>
<evidence type="ECO:0000313" key="2">
    <source>
        <dbReference type="EMBL" id="UYV82380.1"/>
    </source>
</evidence>
<gene>
    <name evidence="2" type="ORF">LAZ67_21001886</name>
</gene>
<protein>
    <submittedName>
        <fullName evidence="2">Uncharacterized protein</fullName>
    </submittedName>
</protein>
<accession>A0ABY6LS90</accession>